<dbReference type="Proteomes" id="UP000235965">
    <property type="component" value="Unassembled WGS sequence"/>
</dbReference>
<evidence type="ECO:0000256" key="2">
    <source>
        <dbReference type="SAM" id="Phobius"/>
    </source>
</evidence>
<dbReference type="InParanoid" id="A0A2J7R399"/>
<keyword evidence="4" id="KW-1185">Reference proteome</keyword>
<accession>A0A2J7R399</accession>
<protein>
    <submittedName>
        <fullName evidence="3">Uncharacterized protein</fullName>
    </submittedName>
</protein>
<name>A0A2J7R399_9NEOP</name>
<evidence type="ECO:0000256" key="1">
    <source>
        <dbReference type="SAM" id="MobiDB-lite"/>
    </source>
</evidence>
<keyword evidence="2" id="KW-0472">Membrane</keyword>
<proteinExistence type="predicted"/>
<evidence type="ECO:0000313" key="4">
    <source>
        <dbReference type="Proteomes" id="UP000235965"/>
    </source>
</evidence>
<gene>
    <name evidence="3" type="ORF">B7P43_G04805</name>
</gene>
<comment type="caution">
    <text evidence="3">The sequence shown here is derived from an EMBL/GenBank/DDBJ whole genome shotgun (WGS) entry which is preliminary data.</text>
</comment>
<keyword evidence="2" id="KW-1133">Transmembrane helix</keyword>
<reference evidence="3 4" key="1">
    <citation type="submission" date="2017-12" db="EMBL/GenBank/DDBJ databases">
        <title>Hemimetabolous genomes reveal molecular basis of termite eusociality.</title>
        <authorList>
            <person name="Harrison M.C."/>
            <person name="Jongepier E."/>
            <person name="Robertson H.M."/>
            <person name="Arning N."/>
            <person name="Bitard-Feildel T."/>
            <person name="Chao H."/>
            <person name="Childers C.P."/>
            <person name="Dinh H."/>
            <person name="Doddapaneni H."/>
            <person name="Dugan S."/>
            <person name="Gowin J."/>
            <person name="Greiner C."/>
            <person name="Han Y."/>
            <person name="Hu H."/>
            <person name="Hughes D.S.T."/>
            <person name="Huylmans A.-K."/>
            <person name="Kemena C."/>
            <person name="Kremer L.P.M."/>
            <person name="Lee S.L."/>
            <person name="Lopez-Ezquerra A."/>
            <person name="Mallet L."/>
            <person name="Monroy-Kuhn J.M."/>
            <person name="Moser A."/>
            <person name="Murali S.C."/>
            <person name="Muzny D.M."/>
            <person name="Otani S."/>
            <person name="Piulachs M.-D."/>
            <person name="Poelchau M."/>
            <person name="Qu J."/>
            <person name="Schaub F."/>
            <person name="Wada-Katsumata A."/>
            <person name="Worley K.C."/>
            <person name="Xie Q."/>
            <person name="Ylla G."/>
            <person name="Poulsen M."/>
            <person name="Gibbs R.A."/>
            <person name="Schal C."/>
            <person name="Richards S."/>
            <person name="Belles X."/>
            <person name="Korb J."/>
            <person name="Bornberg-Bauer E."/>
        </authorList>
    </citation>
    <scope>NUCLEOTIDE SEQUENCE [LARGE SCALE GENOMIC DNA]</scope>
    <source>
        <tissue evidence="3">Whole body</tissue>
    </source>
</reference>
<feature type="compositionally biased region" description="Basic and acidic residues" evidence="1">
    <location>
        <begin position="36"/>
        <end position="48"/>
    </location>
</feature>
<feature type="region of interest" description="Disordered" evidence="1">
    <location>
        <begin position="25"/>
        <end position="48"/>
    </location>
</feature>
<evidence type="ECO:0000313" key="3">
    <source>
        <dbReference type="EMBL" id="PNF35304.1"/>
    </source>
</evidence>
<dbReference type="EMBL" id="NEVH01007822">
    <property type="protein sequence ID" value="PNF35304.1"/>
    <property type="molecule type" value="Genomic_DNA"/>
</dbReference>
<sequence>MLKDKDIHSLGLKFDDSRLEPLHRLYRSESSGTQEQKAKLPTLEESHGMENLLREQKKTQGPNLKDDNDPNYISYNRYVDKHLKRSSEEETEYDDGRLEIISNSSTPKQPMDYDYDSLRSDYYHEVLETLHNATSFNYTTKNKTEETTGDAIEEILQLPKPEDTNKKGTGNIAIKFIKWIFGFKRSNTRMQNAMQVLKIIVFLAFVFLLMSIVCWCKFGLCCCCFRCSFCWPRRLINKAKKYMALNPPGVLIEGGKEKRHEPTIYEIEAYNKLRSAIMNL</sequence>
<feature type="transmembrane region" description="Helical" evidence="2">
    <location>
        <begin position="199"/>
        <end position="220"/>
    </location>
</feature>
<keyword evidence="2" id="KW-0812">Transmembrane</keyword>
<dbReference type="AlphaFoldDB" id="A0A2J7R399"/>
<organism evidence="3 4">
    <name type="scientific">Cryptotermes secundus</name>
    <dbReference type="NCBI Taxonomy" id="105785"/>
    <lineage>
        <taxon>Eukaryota</taxon>
        <taxon>Metazoa</taxon>
        <taxon>Ecdysozoa</taxon>
        <taxon>Arthropoda</taxon>
        <taxon>Hexapoda</taxon>
        <taxon>Insecta</taxon>
        <taxon>Pterygota</taxon>
        <taxon>Neoptera</taxon>
        <taxon>Polyneoptera</taxon>
        <taxon>Dictyoptera</taxon>
        <taxon>Blattodea</taxon>
        <taxon>Blattoidea</taxon>
        <taxon>Termitoidae</taxon>
        <taxon>Kalotermitidae</taxon>
        <taxon>Cryptotermitinae</taxon>
        <taxon>Cryptotermes</taxon>
    </lineage>
</organism>